<reference evidence="1" key="1">
    <citation type="journal article" date="2023" name="PLoS Negl. Trop. Dis.">
        <title>A genome sequence for Biomphalaria pfeifferi, the major vector snail for the human-infecting parasite Schistosoma mansoni.</title>
        <authorList>
            <person name="Bu L."/>
            <person name="Lu L."/>
            <person name="Laidemitt M.R."/>
            <person name="Zhang S.M."/>
            <person name="Mutuku M."/>
            <person name="Mkoji G."/>
            <person name="Steinauer M."/>
            <person name="Loker E.S."/>
        </authorList>
    </citation>
    <scope>NUCLEOTIDE SEQUENCE</scope>
    <source>
        <strain evidence="1">KasaAsao</strain>
    </source>
</reference>
<dbReference type="AlphaFoldDB" id="A0AAD8CAG8"/>
<evidence type="ECO:0000313" key="1">
    <source>
        <dbReference type="EMBL" id="KAK0068798.1"/>
    </source>
</evidence>
<sequence length="115" mass="13242">MGLCLSHRNESFASAQPNNGILSVRLYFFNFRPDIGQTKFERRKKKAGRIAVPTPRPCQLSFATFLRLLRNGFVCDSNKLPRADNCVFHITRRQRLFGYCALSFFLAAKNHQDIC</sequence>
<gene>
    <name evidence="1" type="ORF">Bpfe_001761</name>
</gene>
<evidence type="ECO:0000313" key="2">
    <source>
        <dbReference type="Proteomes" id="UP001233172"/>
    </source>
</evidence>
<organism evidence="1 2">
    <name type="scientific">Biomphalaria pfeifferi</name>
    <name type="common">Bloodfluke planorb</name>
    <name type="synonym">Freshwater snail</name>
    <dbReference type="NCBI Taxonomy" id="112525"/>
    <lineage>
        <taxon>Eukaryota</taxon>
        <taxon>Metazoa</taxon>
        <taxon>Spiralia</taxon>
        <taxon>Lophotrochozoa</taxon>
        <taxon>Mollusca</taxon>
        <taxon>Gastropoda</taxon>
        <taxon>Heterobranchia</taxon>
        <taxon>Euthyneura</taxon>
        <taxon>Panpulmonata</taxon>
        <taxon>Hygrophila</taxon>
        <taxon>Lymnaeoidea</taxon>
        <taxon>Planorbidae</taxon>
        <taxon>Biomphalaria</taxon>
    </lineage>
</organism>
<protein>
    <submittedName>
        <fullName evidence="1">Uncharacterized protein</fullName>
    </submittedName>
</protein>
<accession>A0AAD8CAG8</accession>
<proteinExistence type="predicted"/>
<name>A0AAD8CAG8_BIOPF</name>
<reference evidence="1" key="2">
    <citation type="submission" date="2023-04" db="EMBL/GenBank/DDBJ databases">
        <authorList>
            <person name="Bu L."/>
            <person name="Lu L."/>
            <person name="Laidemitt M.R."/>
            <person name="Zhang S.M."/>
            <person name="Mutuku M."/>
            <person name="Mkoji G."/>
            <person name="Steinauer M."/>
            <person name="Loker E.S."/>
        </authorList>
    </citation>
    <scope>NUCLEOTIDE SEQUENCE</scope>
    <source>
        <strain evidence="1">KasaAsao</strain>
        <tissue evidence="1">Whole Snail</tissue>
    </source>
</reference>
<keyword evidence="2" id="KW-1185">Reference proteome</keyword>
<dbReference type="Proteomes" id="UP001233172">
    <property type="component" value="Unassembled WGS sequence"/>
</dbReference>
<comment type="caution">
    <text evidence="1">The sequence shown here is derived from an EMBL/GenBank/DDBJ whole genome shotgun (WGS) entry which is preliminary data.</text>
</comment>
<dbReference type="EMBL" id="JASAOG010000004">
    <property type="protein sequence ID" value="KAK0068798.1"/>
    <property type="molecule type" value="Genomic_DNA"/>
</dbReference>